<dbReference type="EMBL" id="KZ825826">
    <property type="protein sequence ID" value="PYH97278.1"/>
    <property type="molecule type" value="Genomic_DNA"/>
</dbReference>
<dbReference type="VEuPathDB" id="FungiDB:BO71DRAFT_396270"/>
<evidence type="ECO:0000313" key="2">
    <source>
        <dbReference type="EMBL" id="PYH97278.1"/>
    </source>
</evidence>
<gene>
    <name evidence="2" type="ORF">BO71DRAFT_396270</name>
</gene>
<feature type="region of interest" description="Disordered" evidence="1">
    <location>
        <begin position="1"/>
        <end position="21"/>
    </location>
</feature>
<sequence>MGVVSSPTYPPTPTPAPTEYLGHGEFLTTSKACAGLSHSRAIECHWQKAPNIPKTSAWNAPATTHHTMVALT</sequence>
<accession>A0A319E981</accession>
<keyword evidence="3" id="KW-1185">Reference proteome</keyword>
<dbReference type="AlphaFoldDB" id="A0A319E981"/>
<evidence type="ECO:0000256" key="1">
    <source>
        <dbReference type="SAM" id="MobiDB-lite"/>
    </source>
</evidence>
<reference evidence="2 3" key="1">
    <citation type="submission" date="2018-02" db="EMBL/GenBank/DDBJ databases">
        <title>The genomes of Aspergillus section Nigri reveals drivers in fungal speciation.</title>
        <authorList>
            <consortium name="DOE Joint Genome Institute"/>
            <person name="Vesth T.C."/>
            <person name="Nybo J."/>
            <person name="Theobald S."/>
            <person name="Brandl J."/>
            <person name="Frisvad J.C."/>
            <person name="Nielsen K.F."/>
            <person name="Lyhne E.K."/>
            <person name="Kogle M.E."/>
            <person name="Kuo A."/>
            <person name="Riley R."/>
            <person name="Clum A."/>
            <person name="Nolan M."/>
            <person name="Lipzen A."/>
            <person name="Salamov A."/>
            <person name="Henrissat B."/>
            <person name="Wiebenga A."/>
            <person name="De vries R.P."/>
            <person name="Grigoriev I.V."/>
            <person name="Mortensen U.H."/>
            <person name="Andersen M.R."/>
            <person name="Baker S.E."/>
        </authorList>
    </citation>
    <scope>NUCLEOTIDE SEQUENCE [LARGE SCALE GENOMIC DNA]</scope>
    <source>
        <strain evidence="2 3">CBS 707.79</strain>
    </source>
</reference>
<organism evidence="2 3">
    <name type="scientific">Aspergillus ellipticus CBS 707.79</name>
    <dbReference type="NCBI Taxonomy" id="1448320"/>
    <lineage>
        <taxon>Eukaryota</taxon>
        <taxon>Fungi</taxon>
        <taxon>Dikarya</taxon>
        <taxon>Ascomycota</taxon>
        <taxon>Pezizomycotina</taxon>
        <taxon>Eurotiomycetes</taxon>
        <taxon>Eurotiomycetidae</taxon>
        <taxon>Eurotiales</taxon>
        <taxon>Aspergillaceae</taxon>
        <taxon>Aspergillus</taxon>
        <taxon>Aspergillus subgen. Circumdati</taxon>
    </lineage>
</organism>
<dbReference type="Proteomes" id="UP000247810">
    <property type="component" value="Unassembled WGS sequence"/>
</dbReference>
<proteinExistence type="predicted"/>
<evidence type="ECO:0000313" key="3">
    <source>
        <dbReference type="Proteomes" id="UP000247810"/>
    </source>
</evidence>
<name>A0A319E981_9EURO</name>
<protein>
    <submittedName>
        <fullName evidence="2">Uncharacterized protein</fullName>
    </submittedName>
</protein>